<evidence type="ECO:0000256" key="1">
    <source>
        <dbReference type="ARBA" id="ARBA00002634"/>
    </source>
</evidence>
<dbReference type="Proteomes" id="UP000198304">
    <property type="component" value="Unassembled WGS sequence"/>
</dbReference>
<evidence type="ECO:0000256" key="13">
    <source>
        <dbReference type="ARBA" id="ARBA00033392"/>
    </source>
</evidence>
<dbReference type="InterPro" id="IPR016009">
    <property type="entry name" value="tRNA_MeTrfase_TRMD/TRM10"/>
</dbReference>
<dbReference type="Gene3D" id="3.40.1280.10">
    <property type="match status" value="1"/>
</dbReference>
<dbReference type="InterPro" id="IPR029028">
    <property type="entry name" value="Alpha/beta_knot_MTases"/>
</dbReference>
<keyword evidence="11 15" id="KW-0819">tRNA processing</keyword>
<dbReference type="RefSeq" id="WP_089281095.1">
    <property type="nucleotide sequence ID" value="NZ_FZOJ01000001.1"/>
</dbReference>
<dbReference type="GO" id="GO:0005829">
    <property type="term" value="C:cytosol"/>
    <property type="evidence" value="ECO:0007669"/>
    <property type="project" value="TreeGrafter"/>
</dbReference>
<reference evidence="19 20" key="1">
    <citation type="submission" date="2017-06" db="EMBL/GenBank/DDBJ databases">
        <authorList>
            <person name="Kim H.J."/>
            <person name="Triplett B.A."/>
        </authorList>
    </citation>
    <scope>NUCLEOTIDE SEQUENCE [LARGE SCALE GENOMIC DNA]</scope>
    <source>
        <strain evidence="19 20">SCA</strain>
    </source>
</reference>
<evidence type="ECO:0000256" key="10">
    <source>
        <dbReference type="ARBA" id="ARBA00022691"/>
    </source>
</evidence>
<evidence type="ECO:0000256" key="6">
    <source>
        <dbReference type="ARBA" id="ARBA00014679"/>
    </source>
</evidence>
<dbReference type="PIRSF" id="PIRSF000386">
    <property type="entry name" value="tRNA_mtase"/>
    <property type="match status" value="1"/>
</dbReference>
<evidence type="ECO:0000256" key="14">
    <source>
        <dbReference type="ARBA" id="ARBA00047783"/>
    </source>
</evidence>
<keyword evidence="8 15" id="KW-0489">Methyltransferase</keyword>
<proteinExistence type="inferred from homology"/>
<comment type="function">
    <text evidence="1 15 17">Specifically methylates guanosine-37 in various tRNAs.</text>
</comment>
<keyword evidence="20" id="KW-1185">Reference proteome</keyword>
<evidence type="ECO:0000256" key="5">
    <source>
        <dbReference type="ARBA" id="ARBA00012807"/>
    </source>
</evidence>
<dbReference type="Pfam" id="PF01746">
    <property type="entry name" value="tRNA_m1G_MT"/>
    <property type="match status" value="1"/>
</dbReference>
<keyword evidence="10 15" id="KW-0949">S-adenosyl-L-methionine</keyword>
<dbReference type="PANTHER" id="PTHR46417:SF1">
    <property type="entry name" value="TRNA (GUANINE-N(1)-)-METHYLTRANSFERASE"/>
    <property type="match status" value="1"/>
</dbReference>
<feature type="binding site" evidence="15 16">
    <location>
        <begin position="136"/>
        <end position="141"/>
    </location>
    <ligand>
        <name>S-adenosyl-L-methionine</name>
        <dbReference type="ChEBI" id="CHEBI:59789"/>
    </ligand>
</feature>
<evidence type="ECO:0000256" key="15">
    <source>
        <dbReference type="HAMAP-Rule" id="MF_00605"/>
    </source>
</evidence>
<evidence type="ECO:0000256" key="7">
    <source>
        <dbReference type="ARBA" id="ARBA00022490"/>
    </source>
</evidence>
<dbReference type="FunFam" id="3.40.1280.10:FF:000001">
    <property type="entry name" value="tRNA (guanine-N(1)-)-methyltransferase"/>
    <property type="match status" value="1"/>
</dbReference>
<evidence type="ECO:0000256" key="2">
    <source>
        <dbReference type="ARBA" id="ARBA00004496"/>
    </source>
</evidence>
<dbReference type="EMBL" id="FZOJ01000001">
    <property type="protein sequence ID" value="SNR90114.1"/>
    <property type="molecule type" value="Genomic_DNA"/>
</dbReference>
<dbReference type="NCBIfam" id="NF000648">
    <property type="entry name" value="PRK00026.1"/>
    <property type="match status" value="1"/>
</dbReference>
<feature type="domain" description="tRNA methyltransferase TRMD/TRM10-type" evidence="18">
    <location>
        <begin position="1"/>
        <end position="228"/>
    </location>
</feature>
<evidence type="ECO:0000256" key="9">
    <source>
        <dbReference type="ARBA" id="ARBA00022679"/>
    </source>
</evidence>
<comment type="similarity">
    <text evidence="3 15 17">Belongs to the RNA methyltransferase TrmD family.</text>
</comment>
<dbReference type="InterPro" id="IPR002649">
    <property type="entry name" value="tRNA_m1G_MeTrfase_TrmD"/>
</dbReference>
<comment type="catalytic activity">
    <reaction evidence="14 15 17">
        <text>guanosine(37) in tRNA + S-adenosyl-L-methionine = N(1)-methylguanosine(37) in tRNA + S-adenosyl-L-homocysteine + H(+)</text>
        <dbReference type="Rhea" id="RHEA:36899"/>
        <dbReference type="Rhea" id="RHEA-COMP:10145"/>
        <dbReference type="Rhea" id="RHEA-COMP:10147"/>
        <dbReference type="ChEBI" id="CHEBI:15378"/>
        <dbReference type="ChEBI" id="CHEBI:57856"/>
        <dbReference type="ChEBI" id="CHEBI:59789"/>
        <dbReference type="ChEBI" id="CHEBI:73542"/>
        <dbReference type="ChEBI" id="CHEBI:74269"/>
        <dbReference type="EC" id="2.1.1.228"/>
    </reaction>
</comment>
<dbReference type="InterPro" id="IPR029026">
    <property type="entry name" value="tRNA_m1G_MTases_N"/>
</dbReference>
<dbReference type="OrthoDB" id="9807416at2"/>
<dbReference type="HAMAP" id="MF_00605">
    <property type="entry name" value="TrmD"/>
    <property type="match status" value="1"/>
</dbReference>
<evidence type="ECO:0000313" key="19">
    <source>
        <dbReference type="EMBL" id="SNR90114.1"/>
    </source>
</evidence>
<organism evidence="19 20">
    <name type="scientific">Anaerovirgula multivorans</name>
    <dbReference type="NCBI Taxonomy" id="312168"/>
    <lineage>
        <taxon>Bacteria</taxon>
        <taxon>Bacillati</taxon>
        <taxon>Bacillota</taxon>
        <taxon>Clostridia</taxon>
        <taxon>Peptostreptococcales</taxon>
        <taxon>Natronincolaceae</taxon>
        <taxon>Anaerovirgula</taxon>
    </lineage>
</organism>
<comment type="subcellular location">
    <subcellularLocation>
        <location evidence="2 15 17">Cytoplasm</location>
    </subcellularLocation>
</comment>
<dbReference type="GO" id="GO:0052906">
    <property type="term" value="F:tRNA (guanine(37)-N1)-methyltransferase activity"/>
    <property type="evidence" value="ECO:0007669"/>
    <property type="project" value="UniProtKB-UniRule"/>
</dbReference>
<protein>
    <recommendedName>
        <fullName evidence="6 15">tRNA (guanine-N(1)-)-methyltransferase</fullName>
        <ecNumber evidence="5 15">2.1.1.228</ecNumber>
    </recommendedName>
    <alternativeName>
        <fullName evidence="12 15">M1G-methyltransferase</fullName>
    </alternativeName>
    <alternativeName>
        <fullName evidence="13 15">tRNA [GM37] methyltransferase</fullName>
    </alternativeName>
</protein>
<evidence type="ECO:0000256" key="4">
    <source>
        <dbReference type="ARBA" id="ARBA00011738"/>
    </source>
</evidence>
<comment type="subunit">
    <text evidence="4 15 17">Homodimer.</text>
</comment>
<evidence type="ECO:0000256" key="12">
    <source>
        <dbReference type="ARBA" id="ARBA00029736"/>
    </source>
</evidence>
<evidence type="ECO:0000256" key="8">
    <source>
        <dbReference type="ARBA" id="ARBA00022603"/>
    </source>
</evidence>
<dbReference type="Gene3D" id="1.10.1270.20">
    <property type="entry name" value="tRNA(m1g37)methyltransferase, domain 2"/>
    <property type="match status" value="1"/>
</dbReference>
<evidence type="ECO:0000256" key="17">
    <source>
        <dbReference type="RuleBase" id="RU003464"/>
    </source>
</evidence>
<dbReference type="EC" id="2.1.1.228" evidence="5 15"/>
<accession>A0A239A506</accession>
<dbReference type="InterPro" id="IPR023148">
    <property type="entry name" value="tRNA_m1G_MeTrfase_C_sf"/>
</dbReference>
<evidence type="ECO:0000256" key="16">
    <source>
        <dbReference type="PIRSR" id="PIRSR000386-1"/>
    </source>
</evidence>
<dbReference type="FunFam" id="1.10.1270.20:FF:000001">
    <property type="entry name" value="tRNA (guanine-N(1)-)-methyltransferase"/>
    <property type="match status" value="1"/>
</dbReference>
<evidence type="ECO:0000313" key="20">
    <source>
        <dbReference type="Proteomes" id="UP000198304"/>
    </source>
</evidence>
<name>A0A239A506_9FIRM</name>
<dbReference type="CDD" id="cd18080">
    <property type="entry name" value="TrmD-like"/>
    <property type="match status" value="1"/>
</dbReference>
<dbReference type="SUPFAM" id="SSF75217">
    <property type="entry name" value="alpha/beta knot"/>
    <property type="match status" value="1"/>
</dbReference>
<evidence type="ECO:0000259" key="18">
    <source>
        <dbReference type="Pfam" id="PF01746"/>
    </source>
</evidence>
<dbReference type="NCBIfam" id="TIGR00088">
    <property type="entry name" value="trmD"/>
    <property type="match status" value="1"/>
</dbReference>
<keyword evidence="9 15" id="KW-0808">Transferase</keyword>
<evidence type="ECO:0000256" key="3">
    <source>
        <dbReference type="ARBA" id="ARBA00007630"/>
    </source>
</evidence>
<sequence>MRIKVLTLFPEIVKGPLDVSIIKNAQEKGLIDIEYINIRDFSDSKHKKVDDYPYGGGAGMIMTPQPIFDCYQAAIKDVMANNEDIRTIYCSPKGKVFNQELALNLAKEDSLIFICGHYEGIDQRVIDSLVTDEISIGDYVLTGGELPVAVIIDAVARLIPGVLGQEESFQEESFYSGLLEYPHYTRPYDFRGLEVPSVLSSGNHKEIEKWRRKKSLEITFERRPDLLENASLSDEDKKTLDFLKKHS</sequence>
<keyword evidence="7 15" id="KW-0963">Cytoplasm</keyword>
<gene>
    <name evidence="15" type="primary">trmD</name>
    <name evidence="19" type="ORF">SAMN05446037_1001313</name>
</gene>
<dbReference type="PANTHER" id="PTHR46417">
    <property type="entry name" value="TRNA (GUANINE-N(1)-)-METHYLTRANSFERASE"/>
    <property type="match status" value="1"/>
</dbReference>
<feature type="binding site" evidence="15 16">
    <location>
        <position position="116"/>
    </location>
    <ligand>
        <name>S-adenosyl-L-methionine</name>
        <dbReference type="ChEBI" id="CHEBI:59789"/>
    </ligand>
</feature>
<dbReference type="AlphaFoldDB" id="A0A239A506"/>
<evidence type="ECO:0000256" key="11">
    <source>
        <dbReference type="ARBA" id="ARBA00022694"/>
    </source>
</evidence>
<dbReference type="GO" id="GO:0002939">
    <property type="term" value="P:tRNA N1-guanine methylation"/>
    <property type="evidence" value="ECO:0007669"/>
    <property type="project" value="TreeGrafter"/>
</dbReference>